<dbReference type="RefSeq" id="XP_008872590.1">
    <property type="nucleotide sequence ID" value="XM_008874368.1"/>
</dbReference>
<proteinExistence type="predicted"/>
<dbReference type="GeneID" id="20085614"/>
<protein>
    <submittedName>
        <fullName evidence="2">Uncharacterized protein</fullName>
    </submittedName>
</protein>
<evidence type="ECO:0000256" key="1">
    <source>
        <dbReference type="SAM" id="MobiDB-lite"/>
    </source>
</evidence>
<name>A0A024TZT7_9STRA</name>
<dbReference type="AlphaFoldDB" id="A0A024TZT7"/>
<sequence>MAYHSVGVRSRAQHAAQRIEQLESIDKRHWRLEENADDNNHTVCVAILSSYIDTSLRQAKYHHGFHKAVLCVEIFKHMLFNLDREALSPLFVYCDAMERFIESLYKAKPLDSNGALPSPTKAIESSPRLRKPRVATMPLPASLPPTKPKRFIELPKQEQHVLHVAFYLKDVLTKLSGGACAKPAGKFQSHRKPMDASLPVAADALPLDLARELRAIKTKLRKNEFFADLPNLIADAGKATKVGDSRQANTHQAFSSFFLCLHEVVRSTSYHSIELADGAFDLLGEVLRAIQDYIVEVVGQRKTRRSRIRVLRAQRQQLRAQFGTMEAETQGIAQEAIKLSTVLSAIELELNVLRDECDWHAHNKRLFLDTIRALRNACDQPPLVFVNADGVSKVLQPGTAILRVENIPHIRYLVQLLALSRSFAHVRLNDPRVNEANPARKLSMSKLNHQGRAETLKMHLMNQRPRDHGDAMANNSPPPHVSDAPTGADKGANAPSALHKVTEAELTALSSIHECLRAVEVFMGDEARRSLLRTTSTASQIDVCAHLEDLQKNADSGHGHGASSRSNDGPICLVREVAKLPEPWRSAFPSIHEDELVTLLSKDDMLHDVSSIYAAYDDMLVRPSHTDDTTPTISFPAFVTSYYLVHPRNAIMDPTPSNQSIADETRHGPAWASLECARLLVSIHSHVQGAVSLDWLGYFAVFTGLSKTLTLPLPRALDAFLVARRMLLATTVMRQRHADPTTVDVIWVMAKDITLPSAAYTLHGTAVKILSSFTRSPGTCGDVPCTKRVHVMAVDTYLNVLEDKSTSVDLFTEDDVGNREVKAALVLHVDTALLVLMQAWVREHHHTLAVLENVFAATLNNDDDSMSYGEFVTTWGFIDPSVPVGRLGTIYARAARHETASLCGDASTSRLIHTLYTSDAFAELKKPWLHMSAMHVANPQRSWDDGIDGLVAMWKATRERVLDRVSDLKNTNQVNLTMVHTCIERQHKFERLLAMASAADCDDVAAAVERAWFAYHFLQQDIHATTHAILKQQKIHKKPHHWALTPATAIQATPSPRKADATATDRRNSIPHLQHS</sequence>
<reference evidence="2" key="1">
    <citation type="submission" date="2013-12" db="EMBL/GenBank/DDBJ databases">
        <title>The Genome Sequence of Aphanomyces invadans NJM9701.</title>
        <authorList>
            <consortium name="The Broad Institute Genomics Platform"/>
            <person name="Russ C."/>
            <person name="Tyler B."/>
            <person name="van West P."/>
            <person name="Dieguez-Uribeondo J."/>
            <person name="Young S.K."/>
            <person name="Zeng Q."/>
            <person name="Gargeya S."/>
            <person name="Fitzgerald M."/>
            <person name="Abouelleil A."/>
            <person name="Alvarado L."/>
            <person name="Chapman S.B."/>
            <person name="Gainer-Dewar J."/>
            <person name="Goldberg J."/>
            <person name="Griggs A."/>
            <person name="Gujja S."/>
            <person name="Hansen M."/>
            <person name="Howarth C."/>
            <person name="Imamovic A."/>
            <person name="Ireland A."/>
            <person name="Larimer J."/>
            <person name="McCowan C."/>
            <person name="Murphy C."/>
            <person name="Pearson M."/>
            <person name="Poon T.W."/>
            <person name="Priest M."/>
            <person name="Roberts A."/>
            <person name="Saif S."/>
            <person name="Shea T."/>
            <person name="Sykes S."/>
            <person name="Wortman J."/>
            <person name="Nusbaum C."/>
            <person name="Birren B."/>
        </authorList>
    </citation>
    <scope>NUCLEOTIDE SEQUENCE [LARGE SCALE GENOMIC DNA]</scope>
    <source>
        <strain evidence="2">NJM9701</strain>
    </source>
</reference>
<feature type="region of interest" description="Disordered" evidence="1">
    <location>
        <begin position="465"/>
        <end position="494"/>
    </location>
</feature>
<gene>
    <name evidence="2" type="ORF">H310_08564</name>
</gene>
<evidence type="ECO:0000313" key="2">
    <source>
        <dbReference type="EMBL" id="ETV99161.1"/>
    </source>
</evidence>
<feature type="compositionally biased region" description="Basic and acidic residues" evidence="1">
    <location>
        <begin position="1057"/>
        <end position="1068"/>
    </location>
</feature>
<dbReference type="EMBL" id="KI913968">
    <property type="protein sequence ID" value="ETV99161.1"/>
    <property type="molecule type" value="Genomic_DNA"/>
</dbReference>
<feature type="region of interest" description="Disordered" evidence="1">
    <location>
        <begin position="1049"/>
        <end position="1076"/>
    </location>
</feature>
<accession>A0A024TZT7</accession>
<dbReference type="OrthoDB" id="76236at2759"/>
<dbReference type="VEuPathDB" id="FungiDB:H310_08564"/>
<organism evidence="2">
    <name type="scientific">Aphanomyces invadans</name>
    <dbReference type="NCBI Taxonomy" id="157072"/>
    <lineage>
        <taxon>Eukaryota</taxon>
        <taxon>Sar</taxon>
        <taxon>Stramenopiles</taxon>
        <taxon>Oomycota</taxon>
        <taxon>Saprolegniomycetes</taxon>
        <taxon>Saprolegniales</taxon>
        <taxon>Verrucalvaceae</taxon>
        <taxon>Aphanomyces</taxon>
    </lineage>
</organism>